<keyword evidence="6 8" id="KW-1133">Transmembrane helix</keyword>
<comment type="similarity">
    <text evidence="2">Belongs to the CPA3 antiporters (TC 2.A.63) subunit F family.</text>
</comment>
<evidence type="ECO:0000256" key="5">
    <source>
        <dbReference type="ARBA" id="ARBA00022692"/>
    </source>
</evidence>
<evidence type="ECO:0000256" key="3">
    <source>
        <dbReference type="ARBA" id="ARBA00022448"/>
    </source>
</evidence>
<keyword evidence="5 8" id="KW-0812">Transmembrane</keyword>
<keyword evidence="7 8" id="KW-0472">Membrane</keyword>
<evidence type="ECO:0000256" key="8">
    <source>
        <dbReference type="SAM" id="Phobius"/>
    </source>
</evidence>
<protein>
    <recommendedName>
        <fullName evidence="11">Cation:proton antiporter</fullName>
    </recommendedName>
</protein>
<proteinExistence type="inferred from homology"/>
<evidence type="ECO:0000313" key="10">
    <source>
        <dbReference type="Proteomes" id="UP000051861"/>
    </source>
</evidence>
<organism evidence="9 10">
    <name type="scientific">candidate division WOR-1 bacterium DG_54_3</name>
    <dbReference type="NCBI Taxonomy" id="1703775"/>
    <lineage>
        <taxon>Bacteria</taxon>
        <taxon>Bacillati</taxon>
        <taxon>Saganbacteria</taxon>
    </lineage>
</organism>
<gene>
    <name evidence="9" type="ORF">AMJ44_02595</name>
</gene>
<evidence type="ECO:0000313" key="9">
    <source>
        <dbReference type="EMBL" id="KPJ69728.1"/>
    </source>
</evidence>
<evidence type="ECO:0000256" key="7">
    <source>
        <dbReference type="ARBA" id="ARBA00023136"/>
    </source>
</evidence>
<dbReference type="PANTHER" id="PTHR34702">
    <property type="entry name" value="NA(+)/H(+) ANTIPORTER SUBUNIT F1"/>
    <property type="match status" value="1"/>
</dbReference>
<dbReference type="PANTHER" id="PTHR34702:SF1">
    <property type="entry name" value="NA(+)_H(+) ANTIPORTER SUBUNIT F"/>
    <property type="match status" value="1"/>
</dbReference>
<comment type="subcellular location">
    <subcellularLocation>
        <location evidence="1">Cell membrane</location>
        <topology evidence="1">Multi-pass membrane protein</topology>
    </subcellularLocation>
</comment>
<dbReference type="Proteomes" id="UP000051861">
    <property type="component" value="Unassembled WGS sequence"/>
</dbReference>
<evidence type="ECO:0000256" key="1">
    <source>
        <dbReference type="ARBA" id="ARBA00004651"/>
    </source>
</evidence>
<evidence type="ECO:0000256" key="6">
    <source>
        <dbReference type="ARBA" id="ARBA00022989"/>
    </source>
</evidence>
<evidence type="ECO:0000256" key="4">
    <source>
        <dbReference type="ARBA" id="ARBA00022475"/>
    </source>
</evidence>
<reference evidence="9 10" key="1">
    <citation type="journal article" date="2015" name="Microbiome">
        <title>Genomic resolution of linkages in carbon, nitrogen, and sulfur cycling among widespread estuary sediment bacteria.</title>
        <authorList>
            <person name="Baker B.J."/>
            <person name="Lazar C.S."/>
            <person name="Teske A.P."/>
            <person name="Dick G.J."/>
        </authorList>
    </citation>
    <scope>NUCLEOTIDE SEQUENCE [LARGE SCALE GENOMIC DNA]</scope>
    <source>
        <strain evidence="9">DG_54_3</strain>
    </source>
</reference>
<dbReference type="InterPro" id="IPR007208">
    <property type="entry name" value="MrpF/PhaF-like"/>
</dbReference>
<dbReference type="GO" id="GO:0015385">
    <property type="term" value="F:sodium:proton antiporter activity"/>
    <property type="evidence" value="ECO:0007669"/>
    <property type="project" value="TreeGrafter"/>
</dbReference>
<feature type="transmembrane region" description="Helical" evidence="8">
    <location>
        <begin position="6"/>
        <end position="22"/>
    </location>
</feature>
<sequence length="89" mass="9920">MISGIPAFFSITLIICCFMCLYRMFRGPTSADRIVALDILGILVIGFCVFATVFVPRRFLMDIALSWAILGFVGTLALAKYLEGKQFDE</sequence>
<feature type="transmembrane region" description="Helical" evidence="8">
    <location>
        <begin position="59"/>
        <end position="79"/>
    </location>
</feature>
<dbReference type="EMBL" id="LIZX01000015">
    <property type="protein sequence ID" value="KPJ69728.1"/>
    <property type="molecule type" value="Genomic_DNA"/>
</dbReference>
<feature type="transmembrane region" description="Helical" evidence="8">
    <location>
        <begin position="34"/>
        <end position="53"/>
    </location>
</feature>
<comment type="caution">
    <text evidence="9">The sequence shown here is derived from an EMBL/GenBank/DDBJ whole genome shotgun (WGS) entry which is preliminary data.</text>
</comment>
<accession>A0A0S7Y4V0</accession>
<dbReference type="AlphaFoldDB" id="A0A0S7Y4V0"/>
<keyword evidence="4" id="KW-1003">Cell membrane</keyword>
<keyword evidence="3" id="KW-0813">Transport</keyword>
<dbReference type="Pfam" id="PF04066">
    <property type="entry name" value="MrpF_PhaF"/>
    <property type="match status" value="1"/>
</dbReference>
<dbReference type="GO" id="GO:0005886">
    <property type="term" value="C:plasma membrane"/>
    <property type="evidence" value="ECO:0007669"/>
    <property type="project" value="UniProtKB-SubCell"/>
</dbReference>
<evidence type="ECO:0000256" key="2">
    <source>
        <dbReference type="ARBA" id="ARBA00009212"/>
    </source>
</evidence>
<evidence type="ECO:0008006" key="11">
    <source>
        <dbReference type="Google" id="ProtNLM"/>
    </source>
</evidence>
<name>A0A0S7Y4V0_UNCSA</name>